<proteinExistence type="predicted"/>
<feature type="domain" description="ABC transmembrane type-1" evidence="9">
    <location>
        <begin position="35"/>
        <end position="334"/>
    </location>
</feature>
<dbReference type="CDD" id="cd18547">
    <property type="entry name" value="ABC_6TM_Tm288_like"/>
    <property type="match status" value="1"/>
</dbReference>
<dbReference type="InterPro" id="IPR036640">
    <property type="entry name" value="ABC1_TM_sf"/>
</dbReference>
<feature type="transmembrane region" description="Helical" evidence="7">
    <location>
        <begin position="91"/>
        <end position="108"/>
    </location>
</feature>
<feature type="transmembrane region" description="Helical" evidence="7">
    <location>
        <begin position="166"/>
        <end position="185"/>
    </location>
</feature>
<organism evidence="10 11">
    <name type="scientific">Lactobacillus nasalidis</name>
    <dbReference type="NCBI Taxonomy" id="2797258"/>
    <lineage>
        <taxon>Bacteria</taxon>
        <taxon>Bacillati</taxon>
        <taxon>Bacillota</taxon>
        <taxon>Bacilli</taxon>
        <taxon>Lactobacillales</taxon>
        <taxon>Lactobacillaceae</taxon>
        <taxon>Lactobacillus</taxon>
    </lineage>
</organism>
<sequence>MHHGHKGKVDKAEHFWPTCRRLLAYLRPWRLGVTVSVLFAIISTVFSIFAPKVLGQATTLIYQGVIKGYAQIKAGKQLTELPVDFAGVFKIGLWVIALYLISSVFSFGQQIIMTRISQQVVYHLRADFKEKMRHVPVAYYDTHSKGDLMSRMVNDMDNISGTLQQTLIQLITSAITLVGTLAIMLTISWKLTLVALLTVPFSLLITATIAPRAQKLFGRQQEQLGKINGQVEEIYAGVGIVRVFNQEANEEAAFADHNDAYFDASWKAEFLSIMIFPLMNFVKNVGYLLIAVFGVIDVIGGAISLGNVQAFLQYSNQFSQPLTQLANMSSTIQQTIASAERIFAVLDAGDMDENLHPAPEIATSAKLVFRDVSFSYTDASLIEDFSLEVPKGEMVAIVGPTGAGKTTIINLLERFYDVASGQIYLDGKETRAMSREDLRSHIAMVLQDTWLFTGTIFENIKYGRESASDEEVYQAARLARADGFIRQLPDGYQTVLNEEASNISQGQRQLLTIARAFLADPEILILDEATSSVDTRTESLIQRAMADLQQERTSFVIAHRLSTIQDADKIIVINHGHIVESGNHRSLLAKNGFYADLYHSQFLGQKI</sequence>
<evidence type="ECO:0000259" key="9">
    <source>
        <dbReference type="PROSITE" id="PS50929"/>
    </source>
</evidence>
<dbReference type="SUPFAM" id="SSF90123">
    <property type="entry name" value="ABC transporter transmembrane region"/>
    <property type="match status" value="1"/>
</dbReference>
<dbReference type="InterPro" id="IPR017871">
    <property type="entry name" value="ABC_transporter-like_CS"/>
</dbReference>
<dbReference type="Gene3D" id="3.40.50.300">
    <property type="entry name" value="P-loop containing nucleotide triphosphate hydrolases"/>
    <property type="match status" value="1"/>
</dbReference>
<evidence type="ECO:0000313" key="10">
    <source>
        <dbReference type="EMBL" id="GHW01437.1"/>
    </source>
</evidence>
<dbReference type="SUPFAM" id="SSF52540">
    <property type="entry name" value="P-loop containing nucleoside triphosphate hydrolases"/>
    <property type="match status" value="1"/>
</dbReference>
<dbReference type="PANTHER" id="PTHR43394:SF1">
    <property type="entry name" value="ATP-BINDING CASSETTE SUB-FAMILY B MEMBER 10, MITOCHONDRIAL"/>
    <property type="match status" value="1"/>
</dbReference>
<dbReference type="GO" id="GO:0005524">
    <property type="term" value="F:ATP binding"/>
    <property type="evidence" value="ECO:0007669"/>
    <property type="project" value="UniProtKB-KW"/>
</dbReference>
<keyword evidence="5 7" id="KW-1133">Transmembrane helix</keyword>
<dbReference type="Gene3D" id="1.20.1560.10">
    <property type="entry name" value="ABC transporter type 1, transmembrane domain"/>
    <property type="match status" value="1"/>
</dbReference>
<dbReference type="InterPro" id="IPR003439">
    <property type="entry name" value="ABC_transporter-like_ATP-bd"/>
</dbReference>
<evidence type="ECO:0000256" key="1">
    <source>
        <dbReference type="ARBA" id="ARBA00004651"/>
    </source>
</evidence>
<dbReference type="PROSITE" id="PS00211">
    <property type="entry name" value="ABC_TRANSPORTER_1"/>
    <property type="match status" value="1"/>
</dbReference>
<keyword evidence="11" id="KW-1185">Reference proteome</keyword>
<dbReference type="Proteomes" id="UP000616547">
    <property type="component" value="Unassembled WGS sequence"/>
</dbReference>
<dbReference type="Pfam" id="PF00664">
    <property type="entry name" value="ABC_membrane"/>
    <property type="match status" value="1"/>
</dbReference>
<dbReference type="InterPro" id="IPR027417">
    <property type="entry name" value="P-loop_NTPase"/>
</dbReference>
<comment type="caution">
    <text evidence="10">The sequence shown here is derived from an EMBL/GenBank/DDBJ whole genome shotgun (WGS) entry which is preliminary data.</text>
</comment>
<dbReference type="InterPro" id="IPR003593">
    <property type="entry name" value="AAA+_ATPase"/>
</dbReference>
<evidence type="ECO:0000313" key="11">
    <source>
        <dbReference type="Proteomes" id="UP000616547"/>
    </source>
</evidence>
<dbReference type="InterPro" id="IPR011527">
    <property type="entry name" value="ABC1_TM_dom"/>
</dbReference>
<feature type="transmembrane region" description="Helical" evidence="7">
    <location>
        <begin position="29"/>
        <end position="50"/>
    </location>
</feature>
<feature type="transmembrane region" description="Helical" evidence="7">
    <location>
        <begin position="285"/>
        <end position="306"/>
    </location>
</feature>
<feature type="transmembrane region" description="Helical" evidence="7">
    <location>
        <begin position="191"/>
        <end position="210"/>
    </location>
</feature>
<evidence type="ECO:0000259" key="8">
    <source>
        <dbReference type="PROSITE" id="PS50893"/>
    </source>
</evidence>
<gene>
    <name evidence="10" type="ORF">lacNasYZ03_11240</name>
</gene>
<protein>
    <submittedName>
        <fullName evidence="10">Multidrug ABC transporter ATP-binding protein</fullName>
    </submittedName>
</protein>
<keyword evidence="6 7" id="KW-0472">Membrane</keyword>
<evidence type="ECO:0000256" key="2">
    <source>
        <dbReference type="ARBA" id="ARBA00022692"/>
    </source>
</evidence>
<evidence type="ECO:0000256" key="4">
    <source>
        <dbReference type="ARBA" id="ARBA00022840"/>
    </source>
</evidence>
<keyword evidence="2 7" id="KW-0812">Transmembrane</keyword>
<dbReference type="InterPro" id="IPR039421">
    <property type="entry name" value="Type_1_exporter"/>
</dbReference>
<dbReference type="CDD" id="cd03254">
    <property type="entry name" value="ABCC_Glucan_exporter_like"/>
    <property type="match status" value="1"/>
</dbReference>
<reference evidence="11" key="1">
    <citation type="submission" date="2021-01" db="EMBL/GenBank/DDBJ databases">
        <title>Draft genome sequence of Nasalis larvatus strain YZ03.</title>
        <authorList>
            <person name="Suzuki-Hashido N."/>
            <person name="Tsuchida S."/>
            <person name="Hayakawa T."/>
        </authorList>
    </citation>
    <scope>NUCLEOTIDE SEQUENCE [LARGE SCALE GENOMIC DNA]</scope>
    <source>
        <strain evidence="11">YZ03</strain>
    </source>
</reference>
<dbReference type="RefSeq" id="WP_201336154.1">
    <property type="nucleotide sequence ID" value="NZ_BOCG01000663.1"/>
</dbReference>
<evidence type="ECO:0000256" key="7">
    <source>
        <dbReference type="SAM" id="Phobius"/>
    </source>
</evidence>
<name>A0ABQ3W757_9LACO</name>
<dbReference type="PANTHER" id="PTHR43394">
    <property type="entry name" value="ATP-DEPENDENT PERMEASE MDL1, MITOCHONDRIAL"/>
    <property type="match status" value="1"/>
</dbReference>
<keyword evidence="3" id="KW-0547">Nucleotide-binding</keyword>
<evidence type="ECO:0000256" key="5">
    <source>
        <dbReference type="ARBA" id="ARBA00022989"/>
    </source>
</evidence>
<dbReference type="Pfam" id="PF00005">
    <property type="entry name" value="ABC_tran"/>
    <property type="match status" value="1"/>
</dbReference>
<dbReference type="PROSITE" id="PS50893">
    <property type="entry name" value="ABC_TRANSPORTER_2"/>
    <property type="match status" value="1"/>
</dbReference>
<comment type="subcellular location">
    <subcellularLocation>
        <location evidence="1">Cell membrane</location>
        <topology evidence="1">Multi-pass membrane protein</topology>
    </subcellularLocation>
</comment>
<accession>A0ABQ3W757</accession>
<evidence type="ECO:0000256" key="3">
    <source>
        <dbReference type="ARBA" id="ARBA00022741"/>
    </source>
</evidence>
<dbReference type="PROSITE" id="PS50929">
    <property type="entry name" value="ABC_TM1F"/>
    <property type="match status" value="1"/>
</dbReference>
<dbReference type="SMART" id="SM00382">
    <property type="entry name" value="AAA"/>
    <property type="match status" value="1"/>
</dbReference>
<dbReference type="EMBL" id="BOCI01000291">
    <property type="protein sequence ID" value="GHW01437.1"/>
    <property type="molecule type" value="Genomic_DNA"/>
</dbReference>
<evidence type="ECO:0000256" key="6">
    <source>
        <dbReference type="ARBA" id="ARBA00023136"/>
    </source>
</evidence>
<feature type="domain" description="ABC transporter" evidence="8">
    <location>
        <begin position="367"/>
        <end position="600"/>
    </location>
</feature>
<keyword evidence="4 10" id="KW-0067">ATP-binding</keyword>